<evidence type="ECO:0000313" key="4">
    <source>
        <dbReference type="Proteomes" id="UP000299102"/>
    </source>
</evidence>
<dbReference type="AlphaFoldDB" id="A0A4C1WJN8"/>
<dbReference type="Pfam" id="PF10545">
    <property type="entry name" value="MADF_DNA_bdg"/>
    <property type="match status" value="1"/>
</dbReference>
<feature type="domain" description="MADF" evidence="2">
    <location>
        <begin position="24"/>
        <end position="67"/>
    </location>
</feature>
<organism evidence="3 4">
    <name type="scientific">Eumeta variegata</name>
    <name type="common">Bagworm moth</name>
    <name type="synonym">Eumeta japonica</name>
    <dbReference type="NCBI Taxonomy" id="151549"/>
    <lineage>
        <taxon>Eukaryota</taxon>
        <taxon>Metazoa</taxon>
        <taxon>Ecdysozoa</taxon>
        <taxon>Arthropoda</taxon>
        <taxon>Hexapoda</taxon>
        <taxon>Insecta</taxon>
        <taxon>Pterygota</taxon>
        <taxon>Neoptera</taxon>
        <taxon>Endopterygota</taxon>
        <taxon>Lepidoptera</taxon>
        <taxon>Glossata</taxon>
        <taxon>Ditrysia</taxon>
        <taxon>Tineoidea</taxon>
        <taxon>Psychidae</taxon>
        <taxon>Oiketicinae</taxon>
        <taxon>Eumeta</taxon>
    </lineage>
</organism>
<sequence>MLAKKCLESFSIPESNERSGSGEKLVQKRWNNIRVCFSRDLRNQKNTKSGQAAKKRKTYRFDEKLLFILPSMDTREATGNSTSNTDKDDEDTSEEEDEVSVTNKPQRDKKKGKKRNQMNIDS</sequence>
<evidence type="ECO:0000256" key="1">
    <source>
        <dbReference type="SAM" id="MobiDB-lite"/>
    </source>
</evidence>
<comment type="caution">
    <text evidence="3">The sequence shown here is derived from an EMBL/GenBank/DDBJ whole genome shotgun (WGS) entry which is preliminary data.</text>
</comment>
<gene>
    <name evidence="3" type="ORF">EVAR_48279_1</name>
</gene>
<feature type="compositionally biased region" description="Acidic residues" evidence="1">
    <location>
        <begin position="87"/>
        <end position="99"/>
    </location>
</feature>
<dbReference type="EMBL" id="BGZK01000586">
    <property type="protein sequence ID" value="GBP51656.1"/>
    <property type="molecule type" value="Genomic_DNA"/>
</dbReference>
<name>A0A4C1WJN8_EUMVA</name>
<feature type="region of interest" description="Disordered" evidence="1">
    <location>
        <begin position="70"/>
        <end position="122"/>
    </location>
</feature>
<dbReference type="Proteomes" id="UP000299102">
    <property type="component" value="Unassembled WGS sequence"/>
</dbReference>
<feature type="compositionally biased region" description="Basic residues" evidence="1">
    <location>
        <begin position="107"/>
        <end position="116"/>
    </location>
</feature>
<evidence type="ECO:0000313" key="3">
    <source>
        <dbReference type="EMBL" id="GBP51656.1"/>
    </source>
</evidence>
<evidence type="ECO:0000259" key="2">
    <source>
        <dbReference type="Pfam" id="PF10545"/>
    </source>
</evidence>
<keyword evidence="4" id="KW-1185">Reference proteome</keyword>
<reference evidence="3 4" key="1">
    <citation type="journal article" date="2019" name="Commun. Biol.">
        <title>The bagworm genome reveals a unique fibroin gene that provides high tensile strength.</title>
        <authorList>
            <person name="Kono N."/>
            <person name="Nakamura H."/>
            <person name="Ohtoshi R."/>
            <person name="Tomita M."/>
            <person name="Numata K."/>
            <person name="Arakawa K."/>
        </authorList>
    </citation>
    <scope>NUCLEOTIDE SEQUENCE [LARGE SCALE GENOMIC DNA]</scope>
</reference>
<protein>
    <recommendedName>
        <fullName evidence="2">MADF domain-containing protein</fullName>
    </recommendedName>
</protein>
<proteinExistence type="predicted"/>
<dbReference type="OrthoDB" id="6616165at2759"/>
<feature type="region of interest" description="Disordered" evidence="1">
    <location>
        <begin position="1"/>
        <end position="25"/>
    </location>
</feature>
<accession>A0A4C1WJN8</accession>
<dbReference type="InterPro" id="IPR006578">
    <property type="entry name" value="MADF-dom"/>
</dbReference>